<reference evidence="2" key="2">
    <citation type="submission" date="2020-11" db="EMBL/GenBank/DDBJ databases">
        <authorList>
            <person name="McCartney M.A."/>
            <person name="Auch B."/>
            <person name="Kono T."/>
            <person name="Mallez S."/>
            <person name="Becker A."/>
            <person name="Gohl D.M."/>
            <person name="Silverstein K.A.T."/>
            <person name="Koren S."/>
            <person name="Bechman K.B."/>
            <person name="Herman A."/>
            <person name="Abrahante J.E."/>
            <person name="Garbe J."/>
        </authorList>
    </citation>
    <scope>NUCLEOTIDE SEQUENCE</scope>
    <source>
        <strain evidence="2">Duluth1</strain>
        <tissue evidence="2">Whole animal</tissue>
    </source>
</reference>
<feature type="compositionally biased region" description="Basic and acidic residues" evidence="1">
    <location>
        <begin position="66"/>
        <end position="75"/>
    </location>
</feature>
<organism evidence="2 3">
    <name type="scientific">Dreissena polymorpha</name>
    <name type="common">Zebra mussel</name>
    <name type="synonym">Mytilus polymorpha</name>
    <dbReference type="NCBI Taxonomy" id="45954"/>
    <lineage>
        <taxon>Eukaryota</taxon>
        <taxon>Metazoa</taxon>
        <taxon>Spiralia</taxon>
        <taxon>Lophotrochozoa</taxon>
        <taxon>Mollusca</taxon>
        <taxon>Bivalvia</taxon>
        <taxon>Autobranchia</taxon>
        <taxon>Heteroconchia</taxon>
        <taxon>Euheterodonta</taxon>
        <taxon>Imparidentia</taxon>
        <taxon>Neoheterodontei</taxon>
        <taxon>Myida</taxon>
        <taxon>Dreissenoidea</taxon>
        <taxon>Dreissenidae</taxon>
        <taxon>Dreissena</taxon>
    </lineage>
</organism>
<reference evidence="2" key="1">
    <citation type="journal article" date="2019" name="bioRxiv">
        <title>The Genome of the Zebra Mussel, Dreissena polymorpha: A Resource for Invasive Species Research.</title>
        <authorList>
            <person name="McCartney M.A."/>
            <person name="Auch B."/>
            <person name="Kono T."/>
            <person name="Mallez S."/>
            <person name="Zhang Y."/>
            <person name="Obille A."/>
            <person name="Becker A."/>
            <person name="Abrahante J.E."/>
            <person name="Garbe J."/>
            <person name="Badalamenti J.P."/>
            <person name="Herman A."/>
            <person name="Mangelson H."/>
            <person name="Liachko I."/>
            <person name="Sullivan S."/>
            <person name="Sone E.D."/>
            <person name="Koren S."/>
            <person name="Silverstein K.A.T."/>
            <person name="Beckman K.B."/>
            <person name="Gohl D.M."/>
        </authorList>
    </citation>
    <scope>NUCLEOTIDE SEQUENCE</scope>
    <source>
        <strain evidence="2">Duluth1</strain>
        <tissue evidence="2">Whole animal</tissue>
    </source>
</reference>
<dbReference type="Proteomes" id="UP000828390">
    <property type="component" value="Unassembled WGS sequence"/>
</dbReference>
<protein>
    <submittedName>
        <fullName evidence="2">Uncharacterized protein</fullName>
    </submittedName>
</protein>
<proteinExistence type="predicted"/>
<evidence type="ECO:0000256" key="1">
    <source>
        <dbReference type="SAM" id="MobiDB-lite"/>
    </source>
</evidence>
<accession>A0A9D4MGU6</accession>
<name>A0A9D4MGU6_DREPO</name>
<evidence type="ECO:0000313" key="3">
    <source>
        <dbReference type="Proteomes" id="UP000828390"/>
    </source>
</evidence>
<dbReference type="EMBL" id="JAIWYP010000002">
    <property type="protein sequence ID" value="KAH3875961.1"/>
    <property type="molecule type" value="Genomic_DNA"/>
</dbReference>
<feature type="compositionally biased region" description="Polar residues" evidence="1">
    <location>
        <begin position="76"/>
        <end position="104"/>
    </location>
</feature>
<comment type="caution">
    <text evidence="2">The sequence shown here is derived from an EMBL/GenBank/DDBJ whole genome shotgun (WGS) entry which is preliminary data.</text>
</comment>
<sequence>MIKRIRGWTFSRRHFILTIHHLQWRTEINMRYIIQSIPFILQPCSTREHLAAFSSGGKDTTAPGRHTIDGPHIRTESTLTGQDRSTGNQTNTTLSKTSQLNSLS</sequence>
<gene>
    <name evidence="2" type="ORF">DPMN_039240</name>
</gene>
<feature type="region of interest" description="Disordered" evidence="1">
    <location>
        <begin position="54"/>
        <end position="104"/>
    </location>
</feature>
<dbReference type="AlphaFoldDB" id="A0A9D4MGU6"/>
<keyword evidence="3" id="KW-1185">Reference proteome</keyword>
<evidence type="ECO:0000313" key="2">
    <source>
        <dbReference type="EMBL" id="KAH3875961.1"/>
    </source>
</evidence>